<dbReference type="OrthoDB" id="2322499at2759"/>
<evidence type="ECO:0000313" key="3">
    <source>
        <dbReference type="Proteomes" id="UP000218811"/>
    </source>
</evidence>
<feature type="domain" description="F-box" evidence="1">
    <location>
        <begin position="40"/>
        <end position="90"/>
    </location>
</feature>
<dbReference type="SUPFAM" id="SSF81383">
    <property type="entry name" value="F-box domain"/>
    <property type="match status" value="1"/>
</dbReference>
<dbReference type="Pfam" id="PF00646">
    <property type="entry name" value="F-box"/>
    <property type="match status" value="1"/>
</dbReference>
<dbReference type="PROSITE" id="PS50181">
    <property type="entry name" value="FBOX"/>
    <property type="match status" value="1"/>
</dbReference>
<dbReference type="InterPro" id="IPR001810">
    <property type="entry name" value="F-box_dom"/>
</dbReference>
<evidence type="ECO:0000259" key="1">
    <source>
        <dbReference type="PROSITE" id="PS50181"/>
    </source>
</evidence>
<dbReference type="STRING" id="742152.A0A2H3JET6"/>
<protein>
    <recommendedName>
        <fullName evidence="1">F-box domain-containing protein</fullName>
    </recommendedName>
</protein>
<dbReference type="InterPro" id="IPR036047">
    <property type="entry name" value="F-box-like_dom_sf"/>
</dbReference>
<sequence length="585" mass="67068">MSKRVKKSKVATPLQAEGTDVSALSNVARPKIIRGRRGGLKDMLNMPTDILLEIFRHFHPRDLLSLARTTKEFRAFLMSRNSSLNIWKASRQHIEGLPDCPEHLSEPAYANLVFFPHCHNCLRGNVKAVLWHLNARYCKDCRSKLLCSQYQAAISIPSSMFRAGFMLLNLNHVGFLLVAPRYDQYYFMTERIKELCDQWTELPDDDVVRTTFIETLRTKENQICDHADLCIAWENKRLDSRAEELMSVRKTRLEALESPTAWVKIRQDLIAYMQGIKEERLTVERFEILSERCRKFASMVLDVYATPRRTAETEYLPLPGDLAMMSSIRDVLEAPNDVDVSTEIIESLSDLLPALTQAWKADIRSRCTQILQEHLPDGDVACLDLAIAFLECVGCHRILRYPAILSHKCLRKVYNHYPSEDNMVPQYEQAVFSSNGHRRPLSTEILRVSSAIDNCQKILRALGKDPMVTTEGELDEQNARLCFTKPNRPLVKQLMAWRVAVSVQIPGLDTCCNVRRRCSNSGHSEDFRNKGNGKWQVTRRQKTRKLLRRQQPRIWRQSATFSGVAPDATFGSGMNGAFPRLKRIC</sequence>
<name>A0A2H3JET6_WOLCO</name>
<proteinExistence type="predicted"/>
<gene>
    <name evidence="2" type="ORF">WOLCODRAFT_66907</name>
</gene>
<reference evidence="2 3" key="1">
    <citation type="journal article" date="2012" name="Science">
        <title>The Paleozoic origin of enzymatic lignin decomposition reconstructed from 31 fungal genomes.</title>
        <authorList>
            <person name="Floudas D."/>
            <person name="Binder M."/>
            <person name="Riley R."/>
            <person name="Barry K."/>
            <person name="Blanchette R.A."/>
            <person name="Henrissat B."/>
            <person name="Martinez A.T."/>
            <person name="Otillar R."/>
            <person name="Spatafora J.W."/>
            <person name="Yadav J.S."/>
            <person name="Aerts A."/>
            <person name="Benoit I."/>
            <person name="Boyd A."/>
            <person name="Carlson A."/>
            <person name="Copeland A."/>
            <person name="Coutinho P.M."/>
            <person name="de Vries R.P."/>
            <person name="Ferreira P."/>
            <person name="Findley K."/>
            <person name="Foster B."/>
            <person name="Gaskell J."/>
            <person name="Glotzer D."/>
            <person name="Gorecki P."/>
            <person name="Heitman J."/>
            <person name="Hesse C."/>
            <person name="Hori C."/>
            <person name="Igarashi K."/>
            <person name="Jurgens J.A."/>
            <person name="Kallen N."/>
            <person name="Kersten P."/>
            <person name="Kohler A."/>
            <person name="Kuees U."/>
            <person name="Kumar T.K.A."/>
            <person name="Kuo A."/>
            <person name="LaButti K."/>
            <person name="Larrondo L.F."/>
            <person name="Lindquist E."/>
            <person name="Ling A."/>
            <person name="Lombard V."/>
            <person name="Lucas S."/>
            <person name="Lundell T."/>
            <person name="Martin R."/>
            <person name="McLaughlin D.J."/>
            <person name="Morgenstern I."/>
            <person name="Morin E."/>
            <person name="Murat C."/>
            <person name="Nagy L.G."/>
            <person name="Nolan M."/>
            <person name="Ohm R.A."/>
            <person name="Patyshakuliyeva A."/>
            <person name="Rokas A."/>
            <person name="Ruiz-Duenas F.J."/>
            <person name="Sabat G."/>
            <person name="Salamov A."/>
            <person name="Samejima M."/>
            <person name="Schmutz J."/>
            <person name="Slot J.C."/>
            <person name="St John F."/>
            <person name="Stenlid J."/>
            <person name="Sun H."/>
            <person name="Sun S."/>
            <person name="Syed K."/>
            <person name="Tsang A."/>
            <person name="Wiebenga A."/>
            <person name="Young D."/>
            <person name="Pisabarro A."/>
            <person name="Eastwood D.C."/>
            <person name="Martin F."/>
            <person name="Cullen D."/>
            <person name="Grigoriev I.V."/>
            <person name="Hibbett D.S."/>
        </authorList>
    </citation>
    <scope>NUCLEOTIDE SEQUENCE [LARGE SCALE GENOMIC DNA]</scope>
    <source>
        <strain evidence="2 3">MD-104</strain>
    </source>
</reference>
<evidence type="ECO:0000313" key="2">
    <source>
        <dbReference type="EMBL" id="PCH38323.1"/>
    </source>
</evidence>
<keyword evidence="3" id="KW-1185">Reference proteome</keyword>
<dbReference type="Proteomes" id="UP000218811">
    <property type="component" value="Unassembled WGS sequence"/>
</dbReference>
<accession>A0A2H3JET6</accession>
<dbReference type="CDD" id="cd09917">
    <property type="entry name" value="F-box_SF"/>
    <property type="match status" value="1"/>
</dbReference>
<dbReference type="SMART" id="SM00256">
    <property type="entry name" value="FBOX"/>
    <property type="match status" value="1"/>
</dbReference>
<dbReference type="EMBL" id="KB467942">
    <property type="protein sequence ID" value="PCH38323.1"/>
    <property type="molecule type" value="Genomic_DNA"/>
</dbReference>
<dbReference type="AlphaFoldDB" id="A0A2H3JET6"/>
<dbReference type="OMA" id="CAKECEP"/>
<organism evidence="2 3">
    <name type="scientific">Wolfiporia cocos (strain MD-104)</name>
    <name type="common">Brown rot fungus</name>
    <dbReference type="NCBI Taxonomy" id="742152"/>
    <lineage>
        <taxon>Eukaryota</taxon>
        <taxon>Fungi</taxon>
        <taxon>Dikarya</taxon>
        <taxon>Basidiomycota</taxon>
        <taxon>Agaricomycotina</taxon>
        <taxon>Agaricomycetes</taxon>
        <taxon>Polyporales</taxon>
        <taxon>Phaeolaceae</taxon>
        <taxon>Wolfiporia</taxon>
    </lineage>
</organism>